<dbReference type="InParanoid" id="D8LND8"/>
<dbReference type="Pfam" id="PF10234">
    <property type="entry name" value="Cluap1"/>
    <property type="match status" value="2"/>
</dbReference>
<keyword evidence="5" id="KW-0969">Cilium</keyword>
<organism evidence="9 10">
    <name type="scientific">Ectocarpus siliculosus</name>
    <name type="common">Brown alga</name>
    <name type="synonym">Conferva siliculosa</name>
    <dbReference type="NCBI Taxonomy" id="2880"/>
    <lineage>
        <taxon>Eukaryota</taxon>
        <taxon>Sar</taxon>
        <taxon>Stramenopiles</taxon>
        <taxon>Ochrophyta</taxon>
        <taxon>PX clade</taxon>
        <taxon>Phaeophyceae</taxon>
        <taxon>Ectocarpales</taxon>
        <taxon>Ectocarpaceae</taxon>
        <taxon>Ectocarpus</taxon>
    </lineage>
</organism>
<keyword evidence="6" id="KW-0966">Cell projection</keyword>
<dbReference type="Proteomes" id="UP000002630">
    <property type="component" value="Linkage Group LG22"/>
</dbReference>
<evidence type="ECO:0000256" key="7">
    <source>
        <dbReference type="SAM" id="Coils"/>
    </source>
</evidence>
<keyword evidence="10" id="KW-1185">Reference proteome</keyword>
<dbReference type="AlphaFoldDB" id="D8LND8"/>
<evidence type="ECO:0000313" key="9">
    <source>
        <dbReference type="EMBL" id="CBN77295.1"/>
    </source>
</evidence>
<feature type="compositionally biased region" description="Acidic residues" evidence="8">
    <location>
        <begin position="274"/>
        <end position="290"/>
    </location>
</feature>
<evidence type="ECO:0000313" key="10">
    <source>
        <dbReference type="Proteomes" id="UP000002630"/>
    </source>
</evidence>
<evidence type="ECO:0000256" key="8">
    <source>
        <dbReference type="SAM" id="MobiDB-lite"/>
    </source>
</evidence>
<evidence type="ECO:0000256" key="6">
    <source>
        <dbReference type="ARBA" id="ARBA00023273"/>
    </source>
</evidence>
<gene>
    <name evidence="9" type="ORF">Esi_0044_0083</name>
</gene>
<comment type="subcellular location">
    <subcellularLocation>
        <location evidence="1">Cell projection</location>
        <location evidence="1">Cilium</location>
    </subcellularLocation>
</comment>
<dbReference type="GO" id="GO:0005815">
    <property type="term" value="C:microtubule organizing center"/>
    <property type="evidence" value="ECO:0007669"/>
    <property type="project" value="TreeGrafter"/>
</dbReference>
<protein>
    <submittedName>
        <fullName evidence="9">Putative: flagellar associated protein, qilin-like protein</fullName>
    </submittedName>
</protein>
<dbReference type="PANTHER" id="PTHR21547">
    <property type="entry name" value="CLUSTERIN ASSOCIATED PROTEIN 1"/>
    <property type="match status" value="1"/>
</dbReference>
<dbReference type="GO" id="GO:0005929">
    <property type="term" value="C:cilium"/>
    <property type="evidence" value="ECO:0007669"/>
    <property type="project" value="UniProtKB-SubCell"/>
</dbReference>
<feature type="region of interest" description="Disordered" evidence="8">
    <location>
        <begin position="102"/>
        <end position="144"/>
    </location>
</feature>
<comment type="similarity">
    <text evidence="2">Belongs to the CLUAP1 family.</text>
</comment>
<dbReference type="GO" id="GO:0030992">
    <property type="term" value="C:intraciliary transport particle B"/>
    <property type="evidence" value="ECO:0007669"/>
    <property type="project" value="TreeGrafter"/>
</dbReference>
<keyword evidence="4 7" id="KW-0175">Coiled coil</keyword>
<feature type="coiled-coil region" evidence="7">
    <location>
        <begin position="153"/>
        <end position="201"/>
    </location>
</feature>
<dbReference type="EMBL" id="FN648641">
    <property type="protein sequence ID" value="CBN77295.1"/>
    <property type="molecule type" value="Genomic_DNA"/>
</dbReference>
<dbReference type="STRING" id="2880.D8LND8"/>
<evidence type="ECO:0000256" key="3">
    <source>
        <dbReference type="ARBA" id="ARBA00022794"/>
    </source>
</evidence>
<dbReference type="PANTHER" id="PTHR21547:SF0">
    <property type="entry name" value="CLUSTERIN-ASSOCIATED PROTEIN 1"/>
    <property type="match status" value="1"/>
</dbReference>
<evidence type="ECO:0000256" key="1">
    <source>
        <dbReference type="ARBA" id="ARBA00004138"/>
    </source>
</evidence>
<dbReference type="GO" id="GO:0060271">
    <property type="term" value="P:cilium assembly"/>
    <property type="evidence" value="ECO:0007669"/>
    <property type="project" value="TreeGrafter"/>
</dbReference>
<evidence type="ECO:0000256" key="5">
    <source>
        <dbReference type="ARBA" id="ARBA00023069"/>
    </source>
</evidence>
<reference evidence="9 10" key="1">
    <citation type="journal article" date="2010" name="Nature">
        <title>The Ectocarpus genome and the independent evolution of multicellularity in brown algae.</title>
        <authorList>
            <person name="Cock J.M."/>
            <person name="Sterck L."/>
            <person name="Rouze P."/>
            <person name="Scornet D."/>
            <person name="Allen A.E."/>
            <person name="Amoutzias G."/>
            <person name="Anthouard V."/>
            <person name="Artiguenave F."/>
            <person name="Aury J.M."/>
            <person name="Badger J.H."/>
            <person name="Beszteri B."/>
            <person name="Billiau K."/>
            <person name="Bonnet E."/>
            <person name="Bothwell J.H."/>
            <person name="Bowler C."/>
            <person name="Boyen C."/>
            <person name="Brownlee C."/>
            <person name="Carrano C.J."/>
            <person name="Charrier B."/>
            <person name="Cho G.Y."/>
            <person name="Coelho S.M."/>
            <person name="Collen J."/>
            <person name="Corre E."/>
            <person name="Da Silva C."/>
            <person name="Delage L."/>
            <person name="Delaroque N."/>
            <person name="Dittami S.M."/>
            <person name="Doulbeau S."/>
            <person name="Elias M."/>
            <person name="Farnham G."/>
            <person name="Gachon C.M."/>
            <person name="Gschloessl B."/>
            <person name="Heesch S."/>
            <person name="Jabbari K."/>
            <person name="Jubin C."/>
            <person name="Kawai H."/>
            <person name="Kimura K."/>
            <person name="Kloareg B."/>
            <person name="Kupper F.C."/>
            <person name="Lang D."/>
            <person name="Le Bail A."/>
            <person name="Leblanc C."/>
            <person name="Lerouge P."/>
            <person name="Lohr M."/>
            <person name="Lopez P.J."/>
            <person name="Martens C."/>
            <person name="Maumus F."/>
            <person name="Michel G."/>
            <person name="Miranda-Saavedra D."/>
            <person name="Morales J."/>
            <person name="Moreau H."/>
            <person name="Motomura T."/>
            <person name="Nagasato C."/>
            <person name="Napoli C.A."/>
            <person name="Nelson D.R."/>
            <person name="Nyvall-Collen P."/>
            <person name="Peters A.F."/>
            <person name="Pommier C."/>
            <person name="Potin P."/>
            <person name="Poulain J."/>
            <person name="Quesneville H."/>
            <person name="Read B."/>
            <person name="Rensing S.A."/>
            <person name="Ritter A."/>
            <person name="Rousvoal S."/>
            <person name="Samanta M."/>
            <person name="Samson G."/>
            <person name="Schroeder D.C."/>
            <person name="Segurens B."/>
            <person name="Strittmatter M."/>
            <person name="Tonon T."/>
            <person name="Tregear J.W."/>
            <person name="Valentin K."/>
            <person name="von Dassow P."/>
            <person name="Yamagishi T."/>
            <person name="Van de Peer Y."/>
            <person name="Wincker P."/>
        </authorList>
    </citation>
    <scope>NUCLEOTIDE SEQUENCE [LARGE SCALE GENOMIC DNA]</scope>
    <source>
        <strain evidence="10">Ec32 / CCAP1310/4</strain>
    </source>
</reference>
<feature type="region of interest" description="Disordered" evidence="8">
    <location>
        <begin position="251"/>
        <end position="305"/>
    </location>
</feature>
<dbReference type="eggNOG" id="KOG3647">
    <property type="taxonomic scope" value="Eukaryota"/>
</dbReference>
<feature type="compositionally biased region" description="Basic and acidic residues" evidence="8">
    <location>
        <begin position="251"/>
        <end position="267"/>
    </location>
</feature>
<dbReference type="InterPro" id="IPR019366">
    <property type="entry name" value="Clusterin-associated_protein-1"/>
</dbReference>
<accession>D8LND8</accession>
<proteinExistence type="inferred from homology"/>
<sequence>MRALGYPRSVSMDNFRAPNFQLVADVLYWMVKRYDPDIAVSDNIESENDRVDFLTGVAEAMLNKAHIKLNAKRLYAADGHAVKELLKLATLLYSASRVEQNDTGGGGGEGGGAASSTFADDEAEAPLTSQAVSGSLGSTRESELIESGGREILARSRDNIAAMRRQCEDLEADEAELNAKIKKKRNELDRGEKRLKSLQAHRPAFADELDKLEGELRRYYEVYVDRFRNLDFLEHNLDRFHESEMEELEEYERKRNRNAERVRREQLKQVSLNDSDDTGSLIDEDDESTEDQASRSYSDSNDDNF</sequence>
<evidence type="ECO:0000256" key="4">
    <source>
        <dbReference type="ARBA" id="ARBA00023054"/>
    </source>
</evidence>
<evidence type="ECO:0000256" key="2">
    <source>
        <dbReference type="ARBA" id="ARBA00008340"/>
    </source>
</evidence>
<dbReference type="OrthoDB" id="438545at2759"/>
<name>D8LND8_ECTSI</name>
<feature type="compositionally biased region" description="Gly residues" evidence="8">
    <location>
        <begin position="103"/>
        <end position="113"/>
    </location>
</feature>
<dbReference type="EMBL" id="FN649747">
    <property type="protein sequence ID" value="CBN77295.1"/>
    <property type="molecule type" value="Genomic_DNA"/>
</dbReference>
<dbReference type="OMA" id="HRYDAQI"/>
<keyword evidence="3" id="KW-0970">Cilium biogenesis/degradation</keyword>
<feature type="compositionally biased region" description="Polar residues" evidence="8">
    <location>
        <begin position="127"/>
        <end position="139"/>
    </location>
</feature>